<dbReference type="InterPro" id="IPR002734">
    <property type="entry name" value="RibDG_C"/>
</dbReference>
<dbReference type="SUPFAM" id="SSF53597">
    <property type="entry name" value="Dihydrofolate reductase-like"/>
    <property type="match status" value="1"/>
</dbReference>
<dbReference type="GO" id="GO:0008703">
    <property type="term" value="F:5-amino-6-(5-phosphoribosylamino)uracil reductase activity"/>
    <property type="evidence" value="ECO:0007669"/>
    <property type="project" value="UniProtKB-EC"/>
</dbReference>
<evidence type="ECO:0000256" key="12">
    <source>
        <dbReference type="ARBA" id="ARBA00023268"/>
    </source>
</evidence>
<keyword evidence="7 13" id="KW-0479">Metal-binding</keyword>
<dbReference type="Gene3D" id="3.40.140.10">
    <property type="entry name" value="Cytidine Deaminase, domain 2"/>
    <property type="match status" value="1"/>
</dbReference>
<keyword evidence="9 13" id="KW-0862">Zinc</keyword>
<dbReference type="InterPro" id="IPR016193">
    <property type="entry name" value="Cytidine_deaminase-like"/>
</dbReference>
<sequence>MWSDDDIRYMRMALELARNGQGHVEPNPMVGAVIVRDGHVLARGWHHAYGDLHAERDALASCGGSAVGATMYVTLEPCCHYGKQPPCTSAIVEAGISRVVVAMTDPNPLVAGKGSDILRSHGIEVRTGLLEKEARYLNRVFIKYITTGRPWTVLKSAVTLDGRIAAASGDSKWVSCEESRRYAHVLRGRCAAVLAGIGTVMADNPMLNCRLEGMRQPVRVIADSHASLPLDSALVLTAGDYRTIAAHISDAPRERLEALRGRGVETLECTCADGHVDTGDLLGRLGAMGLSSVLVEGGGEINWSMVSGDYADEYYVFVAPKIIGGRNAKGFVGGEGFGQMSSAAGIEVRSVRPSGCDWLIHGFASKHSELCSRE</sequence>
<dbReference type="InterPro" id="IPR002125">
    <property type="entry name" value="CMP_dCMP_dom"/>
</dbReference>
<evidence type="ECO:0000256" key="10">
    <source>
        <dbReference type="ARBA" id="ARBA00022857"/>
    </source>
</evidence>
<comment type="pathway">
    <text evidence="3 13">Cofactor biosynthesis; riboflavin biosynthesis; 5-amino-6-(D-ribitylamino)uracil from GTP: step 3/4.</text>
</comment>
<evidence type="ECO:0000256" key="8">
    <source>
        <dbReference type="ARBA" id="ARBA00022801"/>
    </source>
</evidence>
<dbReference type="InterPro" id="IPR004794">
    <property type="entry name" value="Eubact_RibD"/>
</dbReference>
<keyword evidence="8 13" id="KW-0378">Hydrolase</keyword>
<dbReference type="Proteomes" id="UP000824115">
    <property type="component" value="Unassembled WGS sequence"/>
</dbReference>
<dbReference type="GO" id="GO:0008835">
    <property type="term" value="F:diaminohydroxyphosphoribosylaminopyrimidine deaminase activity"/>
    <property type="evidence" value="ECO:0007669"/>
    <property type="project" value="UniProtKB-EC"/>
</dbReference>
<comment type="pathway">
    <text evidence="2 13">Cofactor biosynthesis; riboflavin biosynthesis; 5-amino-6-(D-ribitylamino)uracil from GTP: step 2/4.</text>
</comment>
<dbReference type="EC" id="3.5.4.26" evidence="13"/>
<evidence type="ECO:0000259" key="17">
    <source>
        <dbReference type="PROSITE" id="PS51747"/>
    </source>
</evidence>
<evidence type="ECO:0000256" key="9">
    <source>
        <dbReference type="ARBA" id="ARBA00022833"/>
    </source>
</evidence>
<dbReference type="NCBIfam" id="TIGR00326">
    <property type="entry name" value="eubact_ribD"/>
    <property type="match status" value="1"/>
</dbReference>
<feature type="binding site" evidence="15">
    <location>
        <position position="296"/>
    </location>
    <ligand>
        <name>substrate</name>
    </ligand>
</feature>
<comment type="similarity">
    <text evidence="4 13">In the N-terminal section; belongs to the cytidine and deoxycytidylate deaminase family.</text>
</comment>
<reference evidence="18" key="2">
    <citation type="submission" date="2021-04" db="EMBL/GenBank/DDBJ databases">
        <authorList>
            <person name="Gilroy R."/>
        </authorList>
    </citation>
    <scope>NUCLEOTIDE SEQUENCE</scope>
    <source>
        <strain evidence="18">Gambia16-554</strain>
    </source>
</reference>
<accession>A0A9D2GNQ0</accession>
<reference evidence="18" key="1">
    <citation type="journal article" date="2021" name="PeerJ">
        <title>Extensive microbial diversity within the chicken gut microbiome revealed by metagenomics and culture.</title>
        <authorList>
            <person name="Gilroy R."/>
            <person name="Ravi A."/>
            <person name="Getino M."/>
            <person name="Pursley I."/>
            <person name="Horton D.L."/>
            <person name="Alikhan N.F."/>
            <person name="Baker D."/>
            <person name="Gharbi K."/>
            <person name="Hall N."/>
            <person name="Watson M."/>
            <person name="Adriaenssens E.M."/>
            <person name="Foster-Nyarko E."/>
            <person name="Jarju S."/>
            <person name="Secka A."/>
            <person name="Antonio M."/>
            <person name="Oren A."/>
            <person name="Chaudhuri R.R."/>
            <person name="La Ragione R."/>
            <person name="Hildebrand F."/>
            <person name="Pallen M.J."/>
        </authorList>
    </citation>
    <scope>NUCLEOTIDE SEQUENCE</scope>
    <source>
        <strain evidence="18">Gambia16-554</strain>
    </source>
</reference>
<dbReference type="PIRSF" id="PIRSF006769">
    <property type="entry name" value="RibD"/>
    <property type="match status" value="1"/>
</dbReference>
<dbReference type="InterPro" id="IPR011549">
    <property type="entry name" value="RibD_C"/>
</dbReference>
<feature type="binding site" evidence="16">
    <location>
        <position position="78"/>
    </location>
    <ligand>
        <name>Zn(2+)</name>
        <dbReference type="ChEBI" id="CHEBI:29105"/>
        <note>catalytic</note>
    </ligand>
</feature>
<keyword evidence="11 13" id="KW-0560">Oxidoreductase</keyword>
<keyword evidence="12" id="KW-0511">Multifunctional enzyme</keyword>
<evidence type="ECO:0000256" key="13">
    <source>
        <dbReference type="PIRNR" id="PIRNR006769"/>
    </source>
</evidence>
<evidence type="ECO:0000256" key="5">
    <source>
        <dbReference type="ARBA" id="ARBA00007417"/>
    </source>
</evidence>
<evidence type="ECO:0000256" key="7">
    <source>
        <dbReference type="ARBA" id="ARBA00022723"/>
    </source>
</evidence>
<keyword evidence="6 13" id="KW-0686">Riboflavin biosynthesis</keyword>
<feature type="binding site" evidence="15">
    <location>
        <position position="157"/>
    </location>
    <ligand>
        <name>NADP(+)</name>
        <dbReference type="ChEBI" id="CHEBI:58349"/>
    </ligand>
</feature>
<feature type="active site" description="Proton donor" evidence="14">
    <location>
        <position position="55"/>
    </location>
</feature>
<dbReference type="PROSITE" id="PS51747">
    <property type="entry name" value="CYT_DCMP_DEAMINASES_2"/>
    <property type="match status" value="1"/>
</dbReference>
<proteinExistence type="inferred from homology"/>
<dbReference type="CDD" id="cd01284">
    <property type="entry name" value="Riboflavin_deaminase-reductase"/>
    <property type="match status" value="1"/>
</dbReference>
<dbReference type="GO" id="GO:0050661">
    <property type="term" value="F:NADP binding"/>
    <property type="evidence" value="ECO:0007669"/>
    <property type="project" value="InterPro"/>
</dbReference>
<dbReference type="GO" id="GO:0009231">
    <property type="term" value="P:riboflavin biosynthetic process"/>
    <property type="evidence" value="ECO:0007669"/>
    <property type="project" value="UniProtKB-KW"/>
</dbReference>
<dbReference type="InterPro" id="IPR050765">
    <property type="entry name" value="Riboflavin_Biosynth_HTPR"/>
</dbReference>
<evidence type="ECO:0000256" key="4">
    <source>
        <dbReference type="ARBA" id="ARBA00005259"/>
    </source>
</evidence>
<dbReference type="Pfam" id="PF01872">
    <property type="entry name" value="RibD_C"/>
    <property type="match status" value="1"/>
</dbReference>
<evidence type="ECO:0000256" key="14">
    <source>
        <dbReference type="PIRSR" id="PIRSR006769-1"/>
    </source>
</evidence>
<dbReference type="PANTHER" id="PTHR38011:SF7">
    <property type="entry name" value="2,5-DIAMINO-6-RIBOSYLAMINO-4(3H)-PYRIMIDINONE 5'-PHOSPHATE REDUCTASE"/>
    <property type="match status" value="1"/>
</dbReference>
<comment type="catalytic activity">
    <reaction evidence="13">
        <text>5-amino-6-(5-phospho-D-ribitylamino)uracil + NADP(+) = 5-amino-6-(5-phospho-D-ribosylamino)uracil + NADPH + H(+)</text>
        <dbReference type="Rhea" id="RHEA:17845"/>
        <dbReference type="ChEBI" id="CHEBI:15378"/>
        <dbReference type="ChEBI" id="CHEBI:57783"/>
        <dbReference type="ChEBI" id="CHEBI:58349"/>
        <dbReference type="ChEBI" id="CHEBI:58421"/>
        <dbReference type="ChEBI" id="CHEBI:58453"/>
        <dbReference type="EC" id="1.1.1.193"/>
    </reaction>
</comment>
<evidence type="ECO:0000256" key="1">
    <source>
        <dbReference type="ARBA" id="ARBA00002151"/>
    </source>
</evidence>
<evidence type="ECO:0000256" key="6">
    <source>
        <dbReference type="ARBA" id="ARBA00022619"/>
    </source>
</evidence>
<comment type="function">
    <text evidence="1 13">Converts 2,5-diamino-6-(ribosylamino)-4(3h)-pyrimidinone 5'-phosphate into 5-amino-6-(ribosylamino)-2,4(1h,3h)-pyrimidinedione 5'-phosphate.</text>
</comment>
<feature type="domain" description="CMP/dCMP-type deaminase" evidence="17">
    <location>
        <begin position="4"/>
        <end position="126"/>
    </location>
</feature>
<comment type="similarity">
    <text evidence="5 13">In the C-terminal section; belongs to the HTP reductase family.</text>
</comment>
<dbReference type="Pfam" id="PF00383">
    <property type="entry name" value="dCMP_cyt_deam_1"/>
    <property type="match status" value="1"/>
</dbReference>
<evidence type="ECO:0000256" key="15">
    <source>
        <dbReference type="PIRSR" id="PIRSR006769-2"/>
    </source>
</evidence>
<gene>
    <name evidence="18" type="primary">ribD</name>
    <name evidence="18" type="ORF">IAC04_03330</name>
</gene>
<feature type="binding site" evidence="15">
    <location>
        <position position="187"/>
    </location>
    <ligand>
        <name>substrate</name>
    </ligand>
</feature>
<dbReference type="InterPro" id="IPR024072">
    <property type="entry name" value="DHFR-like_dom_sf"/>
</dbReference>
<dbReference type="InterPro" id="IPR016192">
    <property type="entry name" value="APOBEC/CMP_deaminase_Zn-bd"/>
</dbReference>
<dbReference type="FunFam" id="3.40.140.10:FF:000025">
    <property type="entry name" value="Riboflavin biosynthesis protein RibD"/>
    <property type="match status" value="1"/>
</dbReference>
<feature type="binding site" evidence="15">
    <location>
        <position position="207"/>
    </location>
    <ligand>
        <name>substrate</name>
    </ligand>
</feature>
<comment type="catalytic activity">
    <reaction evidence="13">
        <text>2,5-diamino-6-hydroxy-4-(5-phosphoribosylamino)-pyrimidine + H2O + H(+) = 5-amino-6-(5-phospho-D-ribosylamino)uracil + NH4(+)</text>
        <dbReference type="Rhea" id="RHEA:21868"/>
        <dbReference type="ChEBI" id="CHEBI:15377"/>
        <dbReference type="ChEBI" id="CHEBI:15378"/>
        <dbReference type="ChEBI" id="CHEBI:28938"/>
        <dbReference type="ChEBI" id="CHEBI:58453"/>
        <dbReference type="ChEBI" id="CHEBI:58614"/>
        <dbReference type="EC" id="3.5.4.26"/>
    </reaction>
</comment>
<dbReference type="GO" id="GO:0008270">
    <property type="term" value="F:zinc ion binding"/>
    <property type="evidence" value="ECO:0007669"/>
    <property type="project" value="InterPro"/>
</dbReference>
<evidence type="ECO:0000313" key="18">
    <source>
        <dbReference type="EMBL" id="HIZ85502.1"/>
    </source>
</evidence>
<comment type="cofactor">
    <cofactor evidence="13 16">
        <name>Zn(2+)</name>
        <dbReference type="ChEBI" id="CHEBI:29105"/>
    </cofactor>
    <text evidence="13 16">Binds 1 zinc ion.</text>
</comment>
<name>A0A9D2GNQ0_9BACT</name>
<feature type="binding site" evidence="15">
    <location>
        <position position="210"/>
    </location>
    <ligand>
        <name>substrate</name>
    </ligand>
</feature>
<protein>
    <recommendedName>
        <fullName evidence="13">Riboflavin biosynthesis protein RibD</fullName>
    </recommendedName>
    <domain>
        <recommendedName>
            <fullName evidence="13">Diaminohydroxyphosphoribosylaminopyrimidine deaminase</fullName>
            <shortName evidence="13">DRAP deaminase</shortName>
            <ecNumber evidence="13">3.5.4.26</ecNumber>
        </recommendedName>
        <alternativeName>
            <fullName evidence="13">Riboflavin-specific deaminase</fullName>
        </alternativeName>
    </domain>
    <domain>
        <recommendedName>
            <fullName evidence="13">5-amino-6-(5-phosphoribosylamino)uracil reductase</fullName>
            <ecNumber evidence="13">1.1.1.193</ecNumber>
        </recommendedName>
        <alternativeName>
            <fullName evidence="13">HTP reductase</fullName>
        </alternativeName>
    </domain>
</protein>
<dbReference type="PROSITE" id="PS00903">
    <property type="entry name" value="CYT_DCMP_DEAMINASES_1"/>
    <property type="match status" value="1"/>
</dbReference>
<organism evidence="18 19">
    <name type="scientific">Candidatus Coprenecus stercoravium</name>
    <dbReference type="NCBI Taxonomy" id="2840735"/>
    <lineage>
        <taxon>Bacteria</taxon>
        <taxon>Pseudomonadati</taxon>
        <taxon>Bacteroidota</taxon>
        <taxon>Bacteroidia</taxon>
        <taxon>Bacteroidales</taxon>
        <taxon>Rikenellaceae</taxon>
        <taxon>Rikenellaceae incertae sedis</taxon>
        <taxon>Candidatus Coprenecus</taxon>
    </lineage>
</organism>
<feature type="binding site" evidence="15">
    <location>
        <begin position="298"/>
        <end position="304"/>
    </location>
    <ligand>
        <name>NADP(+)</name>
        <dbReference type="ChEBI" id="CHEBI:58349"/>
    </ligand>
</feature>
<feature type="binding site" evidence="16">
    <location>
        <position position="87"/>
    </location>
    <ligand>
        <name>Zn(2+)</name>
        <dbReference type="ChEBI" id="CHEBI:29105"/>
        <note>catalytic</note>
    </ligand>
</feature>
<dbReference type="EMBL" id="DXAW01000064">
    <property type="protein sequence ID" value="HIZ85502.1"/>
    <property type="molecule type" value="Genomic_DNA"/>
</dbReference>
<keyword evidence="10 13" id="KW-0521">NADP</keyword>
<feature type="binding site" evidence="16">
    <location>
        <position position="53"/>
    </location>
    <ligand>
        <name>Zn(2+)</name>
        <dbReference type="ChEBI" id="CHEBI:29105"/>
        <note>catalytic</note>
    </ligand>
</feature>
<feature type="binding site" evidence="15">
    <location>
        <position position="171"/>
    </location>
    <ligand>
        <name>substrate</name>
    </ligand>
</feature>
<feature type="binding site" evidence="15">
    <location>
        <position position="224"/>
    </location>
    <ligand>
        <name>NADP(+)</name>
        <dbReference type="ChEBI" id="CHEBI:58349"/>
    </ligand>
</feature>
<comment type="caution">
    <text evidence="18">The sequence shown here is derived from an EMBL/GenBank/DDBJ whole genome shotgun (WGS) entry which is preliminary data.</text>
</comment>
<feature type="binding site" evidence="15">
    <location>
        <position position="199"/>
    </location>
    <ligand>
        <name>NADP(+)</name>
        <dbReference type="ChEBI" id="CHEBI:58349"/>
    </ligand>
</feature>
<evidence type="ECO:0000256" key="3">
    <source>
        <dbReference type="ARBA" id="ARBA00004910"/>
    </source>
</evidence>
<evidence type="ECO:0000256" key="11">
    <source>
        <dbReference type="ARBA" id="ARBA00023002"/>
    </source>
</evidence>
<dbReference type="NCBIfam" id="TIGR00227">
    <property type="entry name" value="ribD_Cterm"/>
    <property type="match status" value="1"/>
</dbReference>
<dbReference type="EC" id="1.1.1.193" evidence="13"/>
<dbReference type="SUPFAM" id="SSF53927">
    <property type="entry name" value="Cytidine deaminase-like"/>
    <property type="match status" value="1"/>
</dbReference>
<feature type="binding site" evidence="15">
    <location>
        <position position="203"/>
    </location>
    <ligand>
        <name>substrate</name>
    </ligand>
</feature>
<evidence type="ECO:0000256" key="2">
    <source>
        <dbReference type="ARBA" id="ARBA00004882"/>
    </source>
</evidence>
<evidence type="ECO:0000256" key="16">
    <source>
        <dbReference type="PIRSR" id="PIRSR006769-3"/>
    </source>
</evidence>
<dbReference type="Gene3D" id="3.40.430.10">
    <property type="entry name" value="Dihydrofolate Reductase, subunit A"/>
    <property type="match status" value="1"/>
</dbReference>
<feature type="binding site" evidence="15">
    <location>
        <position position="173"/>
    </location>
    <ligand>
        <name>NADP(+)</name>
        <dbReference type="ChEBI" id="CHEBI:58349"/>
    </ligand>
</feature>
<dbReference type="PANTHER" id="PTHR38011">
    <property type="entry name" value="DIHYDROFOLATE REDUCTASE FAMILY PROTEIN (AFU_ORTHOLOGUE AFUA_8G06820)"/>
    <property type="match status" value="1"/>
</dbReference>
<dbReference type="AlphaFoldDB" id="A0A9D2GNQ0"/>
<evidence type="ECO:0000313" key="19">
    <source>
        <dbReference type="Proteomes" id="UP000824115"/>
    </source>
</evidence>